<dbReference type="GO" id="GO:0051260">
    <property type="term" value="P:protein homooligomerization"/>
    <property type="evidence" value="ECO:0007669"/>
    <property type="project" value="InterPro"/>
</dbReference>
<dbReference type="Gene3D" id="2.60.120.240">
    <property type="entry name" value="Protective antigen, heptamerisation domain"/>
    <property type="match status" value="1"/>
</dbReference>
<dbReference type="Pfam" id="PF17476">
    <property type="entry name" value="Binary_toxB_3"/>
    <property type="match status" value="1"/>
</dbReference>
<dbReference type="Proteomes" id="UP000464330">
    <property type="component" value="Chromosome"/>
</dbReference>
<feature type="region of interest" description="Disordered" evidence="1">
    <location>
        <begin position="270"/>
        <end position="290"/>
    </location>
</feature>
<dbReference type="CDD" id="cd23497">
    <property type="entry name" value="beta-trefoil_Ricin_MTX-like_rpt1-3"/>
    <property type="match status" value="1"/>
</dbReference>
<organism evidence="3 4">
    <name type="scientific">Paenibacillus larvae subsp. larvae</name>
    <dbReference type="NCBI Taxonomy" id="147375"/>
    <lineage>
        <taxon>Bacteria</taxon>
        <taxon>Bacillati</taxon>
        <taxon>Bacillota</taxon>
        <taxon>Bacilli</taxon>
        <taxon>Bacillales</taxon>
        <taxon>Paenibacillaceae</taxon>
        <taxon>Paenibacillus</taxon>
    </lineage>
</organism>
<feature type="domain" description="Ricin B lectin" evidence="2">
    <location>
        <begin position="565"/>
        <end position="694"/>
    </location>
</feature>
<gene>
    <name evidence="3" type="ORF">ERICV_02091</name>
</gene>
<dbReference type="InterPro" id="IPR003896">
    <property type="entry name" value="Bacterial_exotoxin_B"/>
</dbReference>
<dbReference type="SUPFAM" id="SSF56988">
    <property type="entry name" value="Anthrax protective antigen"/>
    <property type="match status" value="1"/>
</dbReference>
<evidence type="ECO:0000313" key="3">
    <source>
        <dbReference type="EMBL" id="QHZ51239.1"/>
    </source>
</evidence>
<dbReference type="InterPro" id="IPR000772">
    <property type="entry name" value="Ricin_B_lectin"/>
</dbReference>
<dbReference type="InterPro" id="IPR027439">
    <property type="entry name" value="PA_heptamer_dom"/>
</dbReference>
<evidence type="ECO:0000259" key="2">
    <source>
        <dbReference type="SMART" id="SM00458"/>
    </source>
</evidence>
<dbReference type="GO" id="GO:0005576">
    <property type="term" value="C:extracellular region"/>
    <property type="evidence" value="ECO:0007669"/>
    <property type="project" value="InterPro"/>
</dbReference>
<dbReference type="SMART" id="SM00458">
    <property type="entry name" value="RICIN"/>
    <property type="match status" value="2"/>
</dbReference>
<dbReference type="Pfam" id="PF14200">
    <property type="entry name" value="RicinB_lectin_2"/>
    <property type="match status" value="1"/>
</dbReference>
<dbReference type="PRINTS" id="PR01391">
    <property type="entry name" value="BINARYTOXINB"/>
</dbReference>
<dbReference type="Gene3D" id="3.90.182.10">
    <property type="entry name" value="Toxin - Anthrax Protective Antigen,domain 1"/>
    <property type="match status" value="1"/>
</dbReference>
<dbReference type="InterPro" id="IPR035331">
    <property type="entry name" value="Binary_toxB_3"/>
</dbReference>
<feature type="compositionally biased region" description="Low complexity" evidence="1">
    <location>
        <begin position="277"/>
        <end position="288"/>
    </location>
</feature>
<reference evidence="3 4" key="1">
    <citation type="journal article" date="2020" name="Int. J. Med. Microbiol.">
        <title>Discovery of Paenibacillus larvae ERIC V: Phenotypic and genomic comparison to genotypes ERIC I-IV reveal different inventories of virulence factors which correlate with epidemiological prevalences of American Foulbrood.</title>
        <authorList>
            <person name="Beims H."/>
            <person name="Bunk B."/>
            <person name="Erler S."/>
            <person name="Mohr K.I."/>
            <person name="Sproer C."/>
            <person name="Pradella S."/>
            <person name="Gunther G."/>
            <person name="Rohde M."/>
            <person name="von der Ohe W."/>
            <person name="Steinert M."/>
        </authorList>
    </citation>
    <scope>NUCLEOTIDE SEQUENCE [LARGE SCALE GENOMIC DNA]</scope>
    <source>
        <strain evidence="3">Eric_V</strain>
    </source>
</reference>
<evidence type="ECO:0000256" key="1">
    <source>
        <dbReference type="SAM" id="MobiDB-lite"/>
    </source>
</evidence>
<dbReference type="Pfam" id="PF03495">
    <property type="entry name" value="Binary_toxB"/>
    <property type="match status" value="1"/>
</dbReference>
<protein>
    <submittedName>
        <fullName evidence="3">Toxin-like protein</fullName>
    </submittedName>
</protein>
<dbReference type="AlphaFoldDB" id="A0A6C0QR78"/>
<dbReference type="InterPro" id="IPR035088">
    <property type="entry name" value="PA_Ca-bd"/>
</dbReference>
<feature type="domain" description="Ricin B lectin" evidence="2">
    <location>
        <begin position="870"/>
        <end position="1008"/>
    </location>
</feature>
<proteinExistence type="predicted"/>
<accession>A0A6C0QR78</accession>
<dbReference type="Gene3D" id="2.80.10.50">
    <property type="match status" value="2"/>
</dbReference>
<evidence type="ECO:0000313" key="4">
    <source>
        <dbReference type="Proteomes" id="UP000464330"/>
    </source>
</evidence>
<dbReference type="PROSITE" id="PS50231">
    <property type="entry name" value="RICIN_B_LECTIN"/>
    <property type="match status" value="1"/>
</dbReference>
<dbReference type="Pfam" id="PF17475">
    <property type="entry name" value="Binary_toxB_2"/>
    <property type="match status" value="1"/>
</dbReference>
<sequence>MIQTEEKMLKAVGQFFYGENFNEPAFVVARGMNGFKLDNKTLDDMNVRKNIKSVRWLANFKPRKSGAYTFTINPNCFAHILIDGENAKDQEMQLEAGKSYPFMVAYFGNPMAEQEELLQLDVDYTLNQQETKEIEVETFSIPEIISFENLPMGTDSKTEENKQPMLDTDDDGIYDDWEVNGYYIKNHLVLPWPKKGSEEEKELIKQGFKKFVSNPNESHTAGDPYSDLEKASGAFDRTIHKAARDPLVAAYPSITVGMEELVLSNNKNISSTEGKTVSRSTSSSVSDSNTEGIDASVGFSLFEGFSASVTGHYSHSSTHTVDSSNTSGQDWQHQLELNTGQSAYMNANVRYYNTGTAPVYNLVPTTNLVLGRQTVTTVTGQLNQRSLSLAPGQTYPKQHLHGVALNTLDQFSSAPIALNINQLDRLESGEKLKLETTQFQGAFARRSPAGGQVVLEENEWAHYMPQIESVTAGILINMGGNRFMERRIAAKDPLNPNDRTPELTLGEALEKSIGMYLDEENKNFYFINEETGTKHIISPDLVHLVYDTKTDKKIREELNKTIGEYQIVSSIGENKVADLADNKVVIYGNHEGNNQKWRFTFNRDKQAYKITSVSNPKLALTWDSKDSDKIFGYAGDYDSQYWRVERTSDGYFTLRNYKNPKMVLDLPDSNTTNSNQLKAHKDNGGSENQKWHLQNTKKNPDGKTIYDMTIRPGMNIQINVPVLYDDFTEKSGQWDGGDYDKENALYKGQCYKIPKKEVGVYSDFNLERNAIYLIIMAVKGSQTGKKNVTVEVNGVTGTKEIGNFIVDKDYKYEKMVLKTFGDMEQHLELLIKNHTQSPVYIDNFSVIKIGKGMDELRKENIKYAENLKSDEIFYISPISDETTVITNLNNKAYMRKKSTNEKQFFRFDFNNIDNSFTIIDGSATTGGFEYVLKWNGDSEITFDVVATLKLDSWYLKKSTNPDQMGYQIINVWDRSKVLEYVDGEEKDGWPIEIATLDENNPSQYFQFPQKIKDLILWVSRKDENINVTNMNPIVVPKDFKNKDEEREIDLLFYSEGRVDMNQYEIKIGNPDLLRVTTDSEWKKKGHLNFKITNNLTGHADIKIVDAQAKSTFKTFTIQVE</sequence>
<dbReference type="Gene3D" id="3.10.20.110">
    <property type="match status" value="1"/>
</dbReference>
<name>A0A6C0QR78_9BACL</name>
<dbReference type="RefSeq" id="WP_172423249.1">
    <property type="nucleotide sequence ID" value="NZ_CP019717.1"/>
</dbReference>
<dbReference type="EMBL" id="CP019717">
    <property type="protein sequence ID" value="QHZ51239.1"/>
    <property type="molecule type" value="Genomic_DNA"/>
</dbReference>
<dbReference type="InterPro" id="IPR037149">
    <property type="entry name" value="PA_heptamer_dom_sf"/>
</dbReference>